<organism evidence="2 3">
    <name type="scientific">Sphingomonas alpina</name>
    <dbReference type="NCBI Taxonomy" id="653931"/>
    <lineage>
        <taxon>Bacteria</taxon>
        <taxon>Pseudomonadati</taxon>
        <taxon>Pseudomonadota</taxon>
        <taxon>Alphaproteobacteria</taxon>
        <taxon>Sphingomonadales</taxon>
        <taxon>Sphingomonadaceae</taxon>
        <taxon>Sphingomonas</taxon>
    </lineage>
</organism>
<evidence type="ECO:0000313" key="2">
    <source>
        <dbReference type="EMBL" id="QNQ10100.1"/>
    </source>
</evidence>
<protein>
    <submittedName>
        <fullName evidence="2">Nuclear transport factor 2 family protein</fullName>
    </submittedName>
</protein>
<dbReference type="InterPro" id="IPR032710">
    <property type="entry name" value="NTF2-like_dom_sf"/>
</dbReference>
<dbReference type="KEGG" id="spap:H3Z74_02280"/>
<dbReference type="CDD" id="cd00531">
    <property type="entry name" value="NTF2_like"/>
    <property type="match status" value="1"/>
</dbReference>
<dbReference type="EMBL" id="CP061038">
    <property type="protein sequence ID" value="QNQ10100.1"/>
    <property type="molecule type" value="Genomic_DNA"/>
</dbReference>
<gene>
    <name evidence="2" type="ORF">H3Z74_02280</name>
</gene>
<reference evidence="2 3" key="1">
    <citation type="submission" date="2020-09" db="EMBL/GenBank/DDBJ databases">
        <title>Sphingomonas sp., a new species isolated from pork steak.</title>
        <authorList>
            <person name="Heidler von Heilborn D."/>
        </authorList>
    </citation>
    <scope>NUCLEOTIDE SEQUENCE [LARGE SCALE GENOMIC DNA]</scope>
    <source>
        <strain evidence="3">S8-3T</strain>
    </source>
</reference>
<evidence type="ECO:0000313" key="3">
    <source>
        <dbReference type="Proteomes" id="UP000516148"/>
    </source>
</evidence>
<proteinExistence type="predicted"/>
<keyword evidence="3" id="KW-1185">Reference proteome</keyword>
<name>A0A7H0LK97_9SPHN</name>
<dbReference type="Gene3D" id="3.10.450.50">
    <property type="match status" value="1"/>
</dbReference>
<dbReference type="Proteomes" id="UP000516148">
    <property type="component" value="Chromosome"/>
</dbReference>
<dbReference type="InterPro" id="IPR037401">
    <property type="entry name" value="SnoaL-like"/>
</dbReference>
<feature type="domain" description="SnoaL-like" evidence="1">
    <location>
        <begin position="32"/>
        <end position="154"/>
    </location>
</feature>
<evidence type="ECO:0000259" key="1">
    <source>
        <dbReference type="Pfam" id="PF13577"/>
    </source>
</evidence>
<dbReference type="AlphaFoldDB" id="A0A7H0LK97"/>
<accession>A0A7H0LK97</accession>
<sequence length="174" mass="19078">MRRPGPRPASTSCCATEEKIMPDSDAPDNQTIAEIIRVVDAIDRAVDGKDWAAARSHFADRLTADFSSLSGQPAAEIASEALIQAWATNLTAAKASFHMRTNHQVLLTGDTADVESAGYAWNRMEGNGEPLWEVWGTYRHHLVRTPDGWKVDAMTLIVAHQRGNVWVRDTVPAA</sequence>
<dbReference type="Pfam" id="PF13577">
    <property type="entry name" value="SnoaL_4"/>
    <property type="match status" value="1"/>
</dbReference>
<dbReference type="SUPFAM" id="SSF54427">
    <property type="entry name" value="NTF2-like"/>
    <property type="match status" value="1"/>
</dbReference>